<feature type="domain" description="SecA Wing/Scaffold" evidence="2">
    <location>
        <begin position="38"/>
        <end position="113"/>
    </location>
</feature>
<dbReference type="Gene3D" id="1.10.3060.10">
    <property type="entry name" value="Helical scaffold and wing domains of SecA"/>
    <property type="match status" value="1"/>
</dbReference>
<dbReference type="Proteomes" id="UP001054857">
    <property type="component" value="Unassembled WGS sequence"/>
</dbReference>
<evidence type="ECO:0000259" key="2">
    <source>
        <dbReference type="Pfam" id="PF07516"/>
    </source>
</evidence>
<feature type="region of interest" description="Disordered" evidence="1">
    <location>
        <begin position="157"/>
        <end position="182"/>
    </location>
</feature>
<reference evidence="3 4" key="1">
    <citation type="journal article" date="2021" name="Sci. Rep.">
        <title>Genome sequencing of the multicellular alga Astrephomene provides insights into convergent evolution of germ-soma differentiation.</title>
        <authorList>
            <person name="Yamashita S."/>
            <person name="Yamamoto K."/>
            <person name="Matsuzaki R."/>
            <person name="Suzuki S."/>
            <person name="Yamaguchi H."/>
            <person name="Hirooka S."/>
            <person name="Minakuchi Y."/>
            <person name="Miyagishima S."/>
            <person name="Kawachi M."/>
            <person name="Toyoda A."/>
            <person name="Nozaki H."/>
        </authorList>
    </citation>
    <scope>NUCLEOTIDE SEQUENCE [LARGE SCALE GENOMIC DNA]</scope>
    <source>
        <strain evidence="3 4">NIES-4017</strain>
    </source>
</reference>
<proteinExistence type="predicted"/>
<comment type="caution">
    <text evidence="3">The sequence shown here is derived from an EMBL/GenBank/DDBJ whole genome shotgun (WGS) entry which is preliminary data.</text>
</comment>
<dbReference type="InterPro" id="IPR000185">
    <property type="entry name" value="SecA"/>
</dbReference>
<feature type="non-terminal residue" evidence="3">
    <location>
        <position position="1"/>
    </location>
</feature>
<dbReference type="SUPFAM" id="SSF81886">
    <property type="entry name" value="Helical scaffold and wing domains of SecA"/>
    <property type="match status" value="1"/>
</dbReference>
<dbReference type="GO" id="GO:0016020">
    <property type="term" value="C:membrane"/>
    <property type="evidence" value="ECO:0007669"/>
    <property type="project" value="InterPro"/>
</dbReference>
<dbReference type="GO" id="GO:0017038">
    <property type="term" value="P:protein import"/>
    <property type="evidence" value="ECO:0007669"/>
    <property type="project" value="InterPro"/>
</dbReference>
<dbReference type="EMBL" id="BMAR01000009">
    <property type="protein sequence ID" value="GFR45082.1"/>
    <property type="molecule type" value="Genomic_DNA"/>
</dbReference>
<dbReference type="InterPro" id="IPR036266">
    <property type="entry name" value="SecA_Wing/Scaffold_sf"/>
</dbReference>
<protein>
    <recommendedName>
        <fullName evidence="2">SecA Wing/Scaffold domain-containing protein</fullName>
    </recommendedName>
</protein>
<evidence type="ECO:0000313" key="4">
    <source>
        <dbReference type="Proteomes" id="UP001054857"/>
    </source>
</evidence>
<evidence type="ECO:0000256" key="1">
    <source>
        <dbReference type="SAM" id="MobiDB-lite"/>
    </source>
</evidence>
<sequence length="182" mass="19974">VAVLRNYLGELLIGCYESRRLAARLTLTAAPGLDMTDIDAEQQVCSFEQQTMLAWLDALWSCFLEDTGRLRSAVQIRSSGAAGLNPLEEFRREANAAFLALLDNYRDAVLDKLLVPDFGIMTSLEVGGEEEEEEVREEQEAGQLGAAASAVLERLQERDKKQEEVASTDDRSSFGGNGNGNN</sequence>
<accession>A0AAD3HLG2</accession>
<dbReference type="Pfam" id="PF07516">
    <property type="entry name" value="SecA_SW"/>
    <property type="match status" value="1"/>
</dbReference>
<name>A0AAD3HLG2_9CHLO</name>
<dbReference type="PANTHER" id="PTHR30612">
    <property type="entry name" value="SECA INNER MEMBRANE COMPONENT OF SEC PROTEIN SECRETION SYSTEM"/>
    <property type="match status" value="1"/>
</dbReference>
<dbReference type="AlphaFoldDB" id="A0AAD3HLG2"/>
<dbReference type="GO" id="GO:0006605">
    <property type="term" value="P:protein targeting"/>
    <property type="evidence" value="ECO:0007669"/>
    <property type="project" value="InterPro"/>
</dbReference>
<keyword evidence="4" id="KW-1185">Reference proteome</keyword>
<organism evidence="3 4">
    <name type="scientific">Astrephomene gubernaculifera</name>
    <dbReference type="NCBI Taxonomy" id="47775"/>
    <lineage>
        <taxon>Eukaryota</taxon>
        <taxon>Viridiplantae</taxon>
        <taxon>Chlorophyta</taxon>
        <taxon>core chlorophytes</taxon>
        <taxon>Chlorophyceae</taxon>
        <taxon>CS clade</taxon>
        <taxon>Chlamydomonadales</taxon>
        <taxon>Astrephomenaceae</taxon>
        <taxon>Astrephomene</taxon>
    </lineage>
</organism>
<evidence type="ECO:0000313" key="3">
    <source>
        <dbReference type="EMBL" id="GFR45082.1"/>
    </source>
</evidence>
<dbReference type="GO" id="GO:0005524">
    <property type="term" value="F:ATP binding"/>
    <property type="evidence" value="ECO:0007669"/>
    <property type="project" value="InterPro"/>
</dbReference>
<dbReference type="GO" id="GO:0006886">
    <property type="term" value="P:intracellular protein transport"/>
    <property type="evidence" value="ECO:0007669"/>
    <property type="project" value="InterPro"/>
</dbReference>
<dbReference type="InterPro" id="IPR011116">
    <property type="entry name" value="SecA_Wing/Scaffold"/>
</dbReference>
<dbReference type="PANTHER" id="PTHR30612:SF11">
    <property type="entry name" value="PROTEIN TRANSLOCASE SUBUNIT SECA2, CHLOROPLASTIC"/>
    <property type="match status" value="1"/>
</dbReference>
<dbReference type="GO" id="GO:0009941">
    <property type="term" value="C:chloroplast envelope"/>
    <property type="evidence" value="ECO:0007669"/>
    <property type="project" value="TreeGrafter"/>
</dbReference>
<gene>
    <name evidence="3" type="ORF">Agub_g6457</name>
</gene>
<feature type="compositionally biased region" description="Basic and acidic residues" evidence="1">
    <location>
        <begin position="157"/>
        <end position="172"/>
    </location>
</feature>